<organism evidence="4 5">
    <name type="scientific">Thermosulfurimonas dismutans</name>
    <dbReference type="NCBI Taxonomy" id="999894"/>
    <lineage>
        <taxon>Bacteria</taxon>
        <taxon>Pseudomonadati</taxon>
        <taxon>Thermodesulfobacteriota</taxon>
        <taxon>Thermodesulfobacteria</taxon>
        <taxon>Thermodesulfobacteriales</taxon>
        <taxon>Thermodesulfobacteriaceae</taxon>
        <taxon>Thermosulfurimonas</taxon>
    </lineage>
</organism>
<dbReference type="NCBIfam" id="TIGR00277">
    <property type="entry name" value="HDIG"/>
    <property type="match status" value="1"/>
</dbReference>
<dbReference type="PANTHER" id="PTHR33525:SF3">
    <property type="entry name" value="RIBONUCLEASE Y"/>
    <property type="match status" value="1"/>
</dbReference>
<keyword evidence="5" id="KW-1185">Reference proteome</keyword>
<dbReference type="RefSeq" id="WP_068668436.1">
    <property type="nucleotide sequence ID" value="NZ_LWLG01000001.1"/>
</dbReference>
<dbReference type="STRING" id="999894.TDIS_0234"/>
<dbReference type="EMBL" id="LWLG01000001">
    <property type="protein sequence ID" value="OAQ21716.1"/>
    <property type="molecule type" value="Genomic_DNA"/>
</dbReference>
<name>A0A179D6N7_9BACT</name>
<sequence>MWDDKRREIKKKLRSLQGLPTLPPIVVKLTQMIGDDTVSAPQIAAVIERDQVLTSKVLRLVNSAFYGFPRRISTVSNAIVLLGFNVIRTLVITASIFEIMQSRDIGLWEHSLGVAAVSGILAKKLEIPNPEEVTTAGLLHDLGKVVERASLLEDYKAIQNLVEARGIPWREAEREILHMDHAEIGGYLLNRWNLPERLIEPVAFHHEIKKARKFPLETAVIQLADILVRARGFGYAGDPWVPEPEEKALKLSGLTVEAIKPLWPILESKFYELRFFTEEMREALVEKHPSGS</sequence>
<dbReference type="InterPro" id="IPR013976">
    <property type="entry name" value="HDOD"/>
</dbReference>
<dbReference type="PROSITE" id="PS51833">
    <property type="entry name" value="HDOD"/>
    <property type="match status" value="1"/>
</dbReference>
<gene>
    <name evidence="4" type="ORF">TDIS_0234</name>
</gene>
<dbReference type="CDD" id="cd00077">
    <property type="entry name" value="HDc"/>
    <property type="match status" value="1"/>
</dbReference>
<feature type="transmembrane region" description="Helical" evidence="1">
    <location>
        <begin position="78"/>
        <end position="97"/>
    </location>
</feature>
<dbReference type="SMART" id="SM00471">
    <property type="entry name" value="HDc"/>
    <property type="match status" value="1"/>
</dbReference>
<proteinExistence type="predicted"/>
<feature type="domain" description="HDOD" evidence="3">
    <location>
        <begin position="19"/>
        <end position="208"/>
    </location>
</feature>
<dbReference type="Proteomes" id="UP000078390">
    <property type="component" value="Unassembled WGS sequence"/>
</dbReference>
<feature type="domain" description="HD" evidence="2">
    <location>
        <begin position="107"/>
        <end position="230"/>
    </location>
</feature>
<dbReference type="OrthoDB" id="9803649at2"/>
<dbReference type="InterPro" id="IPR052340">
    <property type="entry name" value="RNase_Y/CdgJ"/>
</dbReference>
<keyword evidence="1" id="KW-1133">Transmembrane helix</keyword>
<keyword evidence="1" id="KW-0472">Membrane</keyword>
<dbReference type="InterPro" id="IPR006674">
    <property type="entry name" value="HD_domain"/>
</dbReference>
<keyword evidence="1" id="KW-0812">Transmembrane</keyword>
<dbReference type="Gene3D" id="1.10.3210.10">
    <property type="entry name" value="Hypothetical protein af1432"/>
    <property type="match status" value="1"/>
</dbReference>
<dbReference type="InterPro" id="IPR003607">
    <property type="entry name" value="HD/PDEase_dom"/>
</dbReference>
<evidence type="ECO:0000256" key="1">
    <source>
        <dbReference type="SAM" id="Phobius"/>
    </source>
</evidence>
<dbReference type="Pfam" id="PF08668">
    <property type="entry name" value="HDOD"/>
    <property type="match status" value="1"/>
</dbReference>
<evidence type="ECO:0000259" key="3">
    <source>
        <dbReference type="PROSITE" id="PS51833"/>
    </source>
</evidence>
<accession>A0A179D6N7</accession>
<evidence type="ECO:0000259" key="2">
    <source>
        <dbReference type="PROSITE" id="PS51831"/>
    </source>
</evidence>
<dbReference type="InterPro" id="IPR006675">
    <property type="entry name" value="HDIG_dom"/>
</dbReference>
<comment type="caution">
    <text evidence="4">The sequence shown here is derived from an EMBL/GenBank/DDBJ whole genome shotgun (WGS) entry which is preliminary data.</text>
</comment>
<dbReference type="AlphaFoldDB" id="A0A179D6N7"/>
<evidence type="ECO:0000313" key="5">
    <source>
        <dbReference type="Proteomes" id="UP000078390"/>
    </source>
</evidence>
<dbReference type="PROSITE" id="PS51831">
    <property type="entry name" value="HD"/>
    <property type="match status" value="1"/>
</dbReference>
<dbReference type="PANTHER" id="PTHR33525">
    <property type="match status" value="1"/>
</dbReference>
<dbReference type="PATRIC" id="fig|999894.6.peg.236"/>
<protein>
    <submittedName>
        <fullName evidence="4">Putative signal transduction protein</fullName>
    </submittedName>
</protein>
<dbReference type="SUPFAM" id="SSF109604">
    <property type="entry name" value="HD-domain/PDEase-like"/>
    <property type="match status" value="1"/>
</dbReference>
<evidence type="ECO:0000313" key="4">
    <source>
        <dbReference type="EMBL" id="OAQ21716.1"/>
    </source>
</evidence>
<reference evidence="4 5" key="1">
    <citation type="submission" date="2016-04" db="EMBL/GenBank/DDBJ databases">
        <title>Genome analysis of Thermosulfurimonas dismutans, the first thermophilic sulfur-disproportionating bacterium of the phylum Thermodesulfobacteria.</title>
        <authorList>
            <person name="Mardanov A.V."/>
            <person name="Beletsky A.V."/>
            <person name="Kadnikov V.V."/>
            <person name="Slobodkin A.I."/>
            <person name="Ravin N.V."/>
        </authorList>
    </citation>
    <scope>NUCLEOTIDE SEQUENCE [LARGE SCALE GENOMIC DNA]</scope>
    <source>
        <strain evidence="4 5">S95</strain>
    </source>
</reference>